<evidence type="ECO:0000313" key="4">
    <source>
        <dbReference type="Proteomes" id="UP001501207"/>
    </source>
</evidence>
<accession>A0ABP8FI12</accession>
<feature type="transmembrane region" description="Helical" evidence="1">
    <location>
        <begin position="77"/>
        <end position="101"/>
    </location>
</feature>
<comment type="caution">
    <text evidence="3">The sequence shown here is derived from an EMBL/GenBank/DDBJ whole genome shotgun (WGS) entry which is preliminary data.</text>
</comment>
<keyword evidence="3" id="KW-0418">Kinase</keyword>
<dbReference type="Proteomes" id="UP001501207">
    <property type="component" value="Unassembled WGS sequence"/>
</dbReference>
<keyword evidence="1" id="KW-0472">Membrane</keyword>
<keyword evidence="1" id="KW-1133">Transmembrane helix</keyword>
<sequence>MFKNISRYYWWCQLGGWLSWLVLNTIVYLTLGRVNTDFLIYQLFLITSGFVVTHLLRTMIVHFHWLEYSLDKVIIRSLIAVIVCGVLIALMLGGLNGLLHFDKERTLFDPKRLLGASFLVMVWTMIYFLWHYFQKDQQYKMDRLQLESVVKGLELRTIKSQLNPHFIFNALNSIRALVDENPQRARTAITELSNILRSSMQLEKMETVRLEDELSIVRDYLALELIRFEERLKVQYHIDPETLDLPVPPMMLQTLVENALKHGISKSIRGGVVEIVSRIVGLQHEITIRNTGHLSANVNEDGFGLKSTRQRLELLYRDKASFQIYNGDDQLVETKIRIPL</sequence>
<dbReference type="InterPro" id="IPR010559">
    <property type="entry name" value="Sig_transdc_His_kin_internal"/>
</dbReference>
<keyword evidence="3" id="KW-0808">Transferase</keyword>
<organism evidence="3 4">
    <name type="scientific">Compostibacter hankyongensis</name>
    <dbReference type="NCBI Taxonomy" id="1007089"/>
    <lineage>
        <taxon>Bacteria</taxon>
        <taxon>Pseudomonadati</taxon>
        <taxon>Bacteroidota</taxon>
        <taxon>Chitinophagia</taxon>
        <taxon>Chitinophagales</taxon>
        <taxon>Chitinophagaceae</taxon>
        <taxon>Compostibacter</taxon>
    </lineage>
</organism>
<feature type="domain" description="Signal transduction histidine kinase internal region" evidence="2">
    <location>
        <begin position="154"/>
        <end position="232"/>
    </location>
</feature>
<dbReference type="InterPro" id="IPR050640">
    <property type="entry name" value="Bact_2-comp_sensor_kinase"/>
</dbReference>
<name>A0ABP8FI12_9BACT</name>
<proteinExistence type="predicted"/>
<feature type="transmembrane region" description="Helical" evidence="1">
    <location>
        <begin position="38"/>
        <end position="56"/>
    </location>
</feature>
<dbReference type="RefSeq" id="WP_344975899.1">
    <property type="nucleotide sequence ID" value="NZ_BAABFN010000001.1"/>
</dbReference>
<dbReference type="PANTHER" id="PTHR34220:SF7">
    <property type="entry name" value="SENSOR HISTIDINE KINASE YPDA"/>
    <property type="match status" value="1"/>
</dbReference>
<reference evidence="4" key="1">
    <citation type="journal article" date="2019" name="Int. J. Syst. Evol. Microbiol.">
        <title>The Global Catalogue of Microorganisms (GCM) 10K type strain sequencing project: providing services to taxonomists for standard genome sequencing and annotation.</title>
        <authorList>
            <consortium name="The Broad Institute Genomics Platform"/>
            <consortium name="The Broad Institute Genome Sequencing Center for Infectious Disease"/>
            <person name="Wu L."/>
            <person name="Ma J."/>
        </authorList>
    </citation>
    <scope>NUCLEOTIDE SEQUENCE [LARGE SCALE GENOMIC DNA]</scope>
    <source>
        <strain evidence="4">JCM 17664</strain>
    </source>
</reference>
<dbReference type="PANTHER" id="PTHR34220">
    <property type="entry name" value="SENSOR HISTIDINE KINASE YPDA"/>
    <property type="match status" value="1"/>
</dbReference>
<dbReference type="InterPro" id="IPR036890">
    <property type="entry name" value="HATPase_C_sf"/>
</dbReference>
<dbReference type="Pfam" id="PF06580">
    <property type="entry name" value="His_kinase"/>
    <property type="match status" value="1"/>
</dbReference>
<dbReference type="SUPFAM" id="SSF55874">
    <property type="entry name" value="ATPase domain of HSP90 chaperone/DNA topoisomerase II/histidine kinase"/>
    <property type="match status" value="1"/>
</dbReference>
<evidence type="ECO:0000256" key="1">
    <source>
        <dbReference type="SAM" id="Phobius"/>
    </source>
</evidence>
<evidence type="ECO:0000259" key="2">
    <source>
        <dbReference type="Pfam" id="PF06580"/>
    </source>
</evidence>
<gene>
    <name evidence="3" type="ORF">GCM10023143_08580</name>
</gene>
<dbReference type="Gene3D" id="3.30.565.10">
    <property type="entry name" value="Histidine kinase-like ATPase, C-terminal domain"/>
    <property type="match status" value="1"/>
</dbReference>
<dbReference type="EMBL" id="BAABFN010000001">
    <property type="protein sequence ID" value="GAA4304299.1"/>
    <property type="molecule type" value="Genomic_DNA"/>
</dbReference>
<keyword evidence="4" id="KW-1185">Reference proteome</keyword>
<keyword evidence="1" id="KW-0812">Transmembrane</keyword>
<evidence type="ECO:0000313" key="3">
    <source>
        <dbReference type="EMBL" id="GAA4304299.1"/>
    </source>
</evidence>
<feature type="transmembrane region" description="Helical" evidence="1">
    <location>
        <begin position="113"/>
        <end position="133"/>
    </location>
</feature>
<feature type="transmembrane region" description="Helical" evidence="1">
    <location>
        <begin position="9"/>
        <end position="32"/>
    </location>
</feature>
<dbReference type="GO" id="GO:0016301">
    <property type="term" value="F:kinase activity"/>
    <property type="evidence" value="ECO:0007669"/>
    <property type="project" value="UniProtKB-KW"/>
</dbReference>
<protein>
    <submittedName>
        <fullName evidence="3">Histidine kinase</fullName>
    </submittedName>
</protein>